<dbReference type="InterPro" id="IPR022700">
    <property type="entry name" value="CLIP"/>
</dbReference>
<dbReference type="InterPro" id="IPR043504">
    <property type="entry name" value="Peptidase_S1_PA_chymotrypsin"/>
</dbReference>
<evidence type="ECO:0000256" key="3">
    <source>
        <dbReference type="SAM" id="MobiDB-lite"/>
    </source>
</evidence>
<dbReference type="PROSITE" id="PS50240">
    <property type="entry name" value="TRYPSIN_DOM"/>
    <property type="match status" value="1"/>
</dbReference>
<keyword evidence="2" id="KW-1015">Disulfide bond</keyword>
<reference evidence="6 7" key="1">
    <citation type="submission" date="2021-06" db="EMBL/GenBank/DDBJ databases">
        <title>A haploid diamondback moth (Plutella xylostella L.) genome assembly resolves 31 chromosomes and identifies a diamide resistance mutation.</title>
        <authorList>
            <person name="Ward C.M."/>
            <person name="Perry K.D."/>
            <person name="Baker G."/>
            <person name="Powis K."/>
            <person name="Heckel D.G."/>
            <person name="Baxter S.W."/>
        </authorList>
    </citation>
    <scope>NUCLEOTIDE SEQUENCE [LARGE SCALE GENOMIC DNA]</scope>
    <source>
        <strain evidence="6 7">LV</strain>
        <tissue evidence="6">Single pupa</tissue>
    </source>
</reference>
<comment type="caution">
    <text evidence="6">The sequence shown here is derived from an EMBL/GenBank/DDBJ whole genome shotgun (WGS) entry which is preliminary data.</text>
</comment>
<accession>A0ABQ7QP11</accession>
<dbReference type="SMART" id="SM00680">
    <property type="entry name" value="CLIP"/>
    <property type="match status" value="1"/>
</dbReference>
<evidence type="ECO:0000313" key="7">
    <source>
        <dbReference type="Proteomes" id="UP000823941"/>
    </source>
</evidence>
<dbReference type="PRINTS" id="PR00722">
    <property type="entry name" value="CHYMOTRYPSIN"/>
</dbReference>
<dbReference type="SMART" id="SM00020">
    <property type="entry name" value="Tryp_SPc"/>
    <property type="match status" value="1"/>
</dbReference>
<keyword evidence="1 4" id="KW-0732">Signal</keyword>
<feature type="signal peptide" evidence="4">
    <location>
        <begin position="1"/>
        <end position="22"/>
    </location>
</feature>
<dbReference type="InterPro" id="IPR018114">
    <property type="entry name" value="TRYPSIN_HIS"/>
</dbReference>
<protein>
    <recommendedName>
        <fullName evidence="5">Peptidase S1 domain-containing protein</fullName>
    </recommendedName>
</protein>
<proteinExistence type="predicted"/>
<dbReference type="InterPro" id="IPR001254">
    <property type="entry name" value="Trypsin_dom"/>
</dbReference>
<gene>
    <name evidence="6" type="ORF">JYU34_008226</name>
</gene>
<dbReference type="InterPro" id="IPR001314">
    <property type="entry name" value="Peptidase_S1A"/>
</dbReference>
<name>A0ABQ7QP11_PLUXY</name>
<dbReference type="PANTHER" id="PTHR24252:SF7">
    <property type="entry name" value="HYALIN"/>
    <property type="match status" value="1"/>
</dbReference>
<dbReference type="PROSITE" id="PS00134">
    <property type="entry name" value="TRYPSIN_HIS"/>
    <property type="match status" value="1"/>
</dbReference>
<evidence type="ECO:0000313" key="6">
    <source>
        <dbReference type="EMBL" id="KAG7306788.1"/>
    </source>
</evidence>
<keyword evidence="7" id="KW-1185">Reference proteome</keyword>
<dbReference type="Proteomes" id="UP000823941">
    <property type="component" value="Chromosome 11"/>
</dbReference>
<dbReference type="PANTHER" id="PTHR24252">
    <property type="entry name" value="ACROSIN-RELATED"/>
    <property type="match status" value="1"/>
</dbReference>
<feature type="chain" id="PRO_5045435923" description="Peptidase S1 domain-containing protein" evidence="4">
    <location>
        <begin position="23"/>
        <end position="419"/>
    </location>
</feature>
<dbReference type="Gene3D" id="2.40.10.10">
    <property type="entry name" value="Trypsin-like serine proteases"/>
    <property type="match status" value="2"/>
</dbReference>
<feature type="region of interest" description="Disordered" evidence="3">
    <location>
        <begin position="84"/>
        <end position="116"/>
    </location>
</feature>
<sequence length="419" mass="46495">MQLNFCINVLAIILLIVTGGDSQKRVGDICIDQYTNTYGRCVFSDRCPSALLNYQQNGIRPSICTYNFDNALVCCTERGNILQTARPTPPPDQEDRFQSSAGNNNNNNNNKPNIRVSERKCREYSKSVTFTVSFSSLLPEPELQSISRPRCSRSGVGLVLGGRDAAPEEFPHMAAIGFASAEGYDFKCGGSLISARWLLTAAHCSRDRASSRPVVARLGDRNINPKAQDDATPVDVPIRNIIVHPDYHSPVRYNDIALMELATDVDLSNSIRPACLWSGGPFHEDKAIATGWGVVNQRTQEKADLLQKVSLTLLENSYCDRLLRNNRNRHWQGFRDSQLCAGEVRGGMDTCQGDSGAPLQIVSKENQCIYHLIGLTSFGYKCAEQNKPSVYTRVSTYVDWIESVVWPDEYAAWAAGRSK</sequence>
<dbReference type="Pfam" id="PF00089">
    <property type="entry name" value="Trypsin"/>
    <property type="match status" value="1"/>
</dbReference>
<dbReference type="InterPro" id="IPR009003">
    <property type="entry name" value="Peptidase_S1_PA"/>
</dbReference>
<evidence type="ECO:0000259" key="5">
    <source>
        <dbReference type="PROSITE" id="PS50240"/>
    </source>
</evidence>
<dbReference type="EMBL" id="JAHIBW010000011">
    <property type="protein sequence ID" value="KAG7306788.1"/>
    <property type="molecule type" value="Genomic_DNA"/>
</dbReference>
<evidence type="ECO:0000256" key="2">
    <source>
        <dbReference type="ARBA" id="ARBA00023157"/>
    </source>
</evidence>
<organism evidence="6 7">
    <name type="scientific">Plutella xylostella</name>
    <name type="common">Diamondback moth</name>
    <name type="synonym">Plutella maculipennis</name>
    <dbReference type="NCBI Taxonomy" id="51655"/>
    <lineage>
        <taxon>Eukaryota</taxon>
        <taxon>Metazoa</taxon>
        <taxon>Ecdysozoa</taxon>
        <taxon>Arthropoda</taxon>
        <taxon>Hexapoda</taxon>
        <taxon>Insecta</taxon>
        <taxon>Pterygota</taxon>
        <taxon>Neoptera</taxon>
        <taxon>Endopterygota</taxon>
        <taxon>Lepidoptera</taxon>
        <taxon>Glossata</taxon>
        <taxon>Ditrysia</taxon>
        <taxon>Yponomeutoidea</taxon>
        <taxon>Plutellidae</taxon>
        <taxon>Plutella</taxon>
    </lineage>
</organism>
<dbReference type="CDD" id="cd00190">
    <property type="entry name" value="Tryp_SPc"/>
    <property type="match status" value="1"/>
</dbReference>
<evidence type="ECO:0000256" key="1">
    <source>
        <dbReference type="ARBA" id="ARBA00022729"/>
    </source>
</evidence>
<evidence type="ECO:0000256" key="4">
    <source>
        <dbReference type="SAM" id="SignalP"/>
    </source>
</evidence>
<dbReference type="SUPFAM" id="SSF50494">
    <property type="entry name" value="Trypsin-like serine proteases"/>
    <property type="match status" value="1"/>
</dbReference>
<feature type="domain" description="Peptidase S1" evidence="5">
    <location>
        <begin position="159"/>
        <end position="406"/>
    </location>
</feature>